<organism evidence="1 2">
    <name type="scientific">Thelephora ganbajun</name>
    <name type="common">Ganba fungus</name>
    <dbReference type="NCBI Taxonomy" id="370292"/>
    <lineage>
        <taxon>Eukaryota</taxon>
        <taxon>Fungi</taxon>
        <taxon>Dikarya</taxon>
        <taxon>Basidiomycota</taxon>
        <taxon>Agaricomycotina</taxon>
        <taxon>Agaricomycetes</taxon>
        <taxon>Thelephorales</taxon>
        <taxon>Thelephoraceae</taxon>
        <taxon>Thelephora</taxon>
    </lineage>
</organism>
<comment type="caution">
    <text evidence="1">The sequence shown here is derived from an EMBL/GenBank/DDBJ whole genome shotgun (WGS) entry which is preliminary data.</text>
</comment>
<proteinExistence type="predicted"/>
<feature type="non-terminal residue" evidence="1">
    <location>
        <position position="1"/>
    </location>
</feature>
<reference evidence="1" key="1">
    <citation type="submission" date="2019-10" db="EMBL/GenBank/DDBJ databases">
        <authorList>
            <consortium name="DOE Joint Genome Institute"/>
            <person name="Kuo A."/>
            <person name="Miyauchi S."/>
            <person name="Kiss E."/>
            <person name="Drula E."/>
            <person name="Kohler A."/>
            <person name="Sanchez-Garcia M."/>
            <person name="Andreopoulos B."/>
            <person name="Barry K.W."/>
            <person name="Bonito G."/>
            <person name="Buee M."/>
            <person name="Carver A."/>
            <person name="Chen C."/>
            <person name="Cichocki N."/>
            <person name="Clum A."/>
            <person name="Culley D."/>
            <person name="Crous P.W."/>
            <person name="Fauchery L."/>
            <person name="Girlanda M."/>
            <person name="Hayes R."/>
            <person name="Keri Z."/>
            <person name="Labutti K."/>
            <person name="Lipzen A."/>
            <person name="Lombard V."/>
            <person name="Magnuson J."/>
            <person name="Maillard F."/>
            <person name="Morin E."/>
            <person name="Murat C."/>
            <person name="Nolan M."/>
            <person name="Ohm R."/>
            <person name="Pangilinan J."/>
            <person name="Pereira M."/>
            <person name="Perotto S."/>
            <person name="Peter M."/>
            <person name="Riley R."/>
            <person name="Sitrit Y."/>
            <person name="Stielow B."/>
            <person name="Szollosi G."/>
            <person name="Zifcakova L."/>
            <person name="Stursova M."/>
            <person name="Spatafora J.W."/>
            <person name="Tedersoo L."/>
            <person name="Vaario L.-M."/>
            <person name="Yamada A."/>
            <person name="Yan M."/>
            <person name="Wang P."/>
            <person name="Xu J."/>
            <person name="Bruns T."/>
            <person name="Baldrian P."/>
            <person name="Vilgalys R."/>
            <person name="Henrissat B."/>
            <person name="Grigoriev I.V."/>
            <person name="Hibbett D."/>
            <person name="Nagy L.G."/>
            <person name="Martin F.M."/>
        </authorList>
    </citation>
    <scope>NUCLEOTIDE SEQUENCE</scope>
    <source>
        <strain evidence="1">P2</strain>
    </source>
</reference>
<dbReference type="EMBL" id="MU118148">
    <property type="protein sequence ID" value="KAF9644295.1"/>
    <property type="molecule type" value="Genomic_DNA"/>
</dbReference>
<accession>A0ACB6Z4J0</accession>
<reference evidence="1" key="2">
    <citation type="journal article" date="2020" name="Nat. Commun.">
        <title>Large-scale genome sequencing of mycorrhizal fungi provides insights into the early evolution of symbiotic traits.</title>
        <authorList>
            <person name="Miyauchi S."/>
            <person name="Kiss E."/>
            <person name="Kuo A."/>
            <person name="Drula E."/>
            <person name="Kohler A."/>
            <person name="Sanchez-Garcia M."/>
            <person name="Morin E."/>
            <person name="Andreopoulos B."/>
            <person name="Barry K.W."/>
            <person name="Bonito G."/>
            <person name="Buee M."/>
            <person name="Carver A."/>
            <person name="Chen C."/>
            <person name="Cichocki N."/>
            <person name="Clum A."/>
            <person name="Culley D."/>
            <person name="Crous P.W."/>
            <person name="Fauchery L."/>
            <person name="Girlanda M."/>
            <person name="Hayes R.D."/>
            <person name="Keri Z."/>
            <person name="LaButti K."/>
            <person name="Lipzen A."/>
            <person name="Lombard V."/>
            <person name="Magnuson J."/>
            <person name="Maillard F."/>
            <person name="Murat C."/>
            <person name="Nolan M."/>
            <person name="Ohm R.A."/>
            <person name="Pangilinan J."/>
            <person name="Pereira M.F."/>
            <person name="Perotto S."/>
            <person name="Peter M."/>
            <person name="Pfister S."/>
            <person name="Riley R."/>
            <person name="Sitrit Y."/>
            <person name="Stielow J.B."/>
            <person name="Szollosi G."/>
            <person name="Zifcakova L."/>
            <person name="Stursova M."/>
            <person name="Spatafora J.W."/>
            <person name="Tedersoo L."/>
            <person name="Vaario L.M."/>
            <person name="Yamada A."/>
            <person name="Yan M."/>
            <person name="Wang P."/>
            <person name="Xu J."/>
            <person name="Bruns T."/>
            <person name="Baldrian P."/>
            <person name="Vilgalys R."/>
            <person name="Dunand C."/>
            <person name="Henrissat B."/>
            <person name="Grigoriev I.V."/>
            <person name="Hibbett D."/>
            <person name="Nagy L.G."/>
            <person name="Martin F.M."/>
        </authorList>
    </citation>
    <scope>NUCLEOTIDE SEQUENCE</scope>
    <source>
        <strain evidence="1">P2</strain>
    </source>
</reference>
<protein>
    <submittedName>
        <fullName evidence="1">Uncharacterized protein</fullName>
    </submittedName>
</protein>
<evidence type="ECO:0000313" key="2">
    <source>
        <dbReference type="Proteomes" id="UP000886501"/>
    </source>
</evidence>
<name>A0ACB6Z4J0_THEGA</name>
<keyword evidence="2" id="KW-1185">Reference proteome</keyword>
<dbReference type="Proteomes" id="UP000886501">
    <property type="component" value="Unassembled WGS sequence"/>
</dbReference>
<evidence type="ECO:0000313" key="1">
    <source>
        <dbReference type="EMBL" id="KAF9644295.1"/>
    </source>
</evidence>
<sequence length="193" mass="22483">QVQDKLFRVHRFLFQRESEFFEALFSLNSPAEQLKQGTGDDNPLVLPGVTINEFEALLDYFYYRKARSPQEYWILLLSIATRYDFDEIREHAIREISSLVPPVDPIRLVRLAFNHDVSQWLEKAYTSLCTRPHPLTPSEATKIGPAVARRIGRCRAELIMAYHDTPIARTPTENEELARKFVRKVFWPYGPST</sequence>
<gene>
    <name evidence="1" type="ORF">BDM02DRAFT_3103164</name>
</gene>